<sequence>MHESSHRENVIEKYLQGLHHEDGYSNGYLKSDDELKLFGTSLAAVYERYAVQTSRCLNKSSKSNVVFSMIHSECRISLDYVPFRVVKETVKGSSTTDWPKEVYEKKRMNLQGTKKGCAATMTLKWIELYPDFQVNVPQPCGQTNEGRLKAEKAKQLQEALDAKQQTVNKETRLYIIIADCSSHRNHGVEDMEAFSQNMDRNIAERIHMLAREGTTCVKGEEPESFIVYRPYASRSFVGSSDSSSVEGSVAGECEDTLLLCFQKIFMRNMLNKYGGSVVCLDATHETSDYALPLFLLVVKTPSGYTPAGVFIIQFETADCIAEALGVFKQWCDNSSPQYWMVDYSKPEISAIKQVFPESQISIFDFHRLRAWQRWLRRKEDVSDPDEALRLMKRLASASNQDEFEKACEVPVASEHWKNAKKDSSYFEAVLALCKGAVGHVLQAGV</sequence>
<dbReference type="EMBL" id="CM023486">
    <property type="protein sequence ID" value="KAH6929150.1"/>
    <property type="molecule type" value="Genomic_DNA"/>
</dbReference>
<dbReference type="Proteomes" id="UP000821845">
    <property type="component" value="Chromosome 6"/>
</dbReference>
<organism evidence="1 2">
    <name type="scientific">Hyalomma asiaticum</name>
    <name type="common">Tick</name>
    <dbReference type="NCBI Taxonomy" id="266040"/>
    <lineage>
        <taxon>Eukaryota</taxon>
        <taxon>Metazoa</taxon>
        <taxon>Ecdysozoa</taxon>
        <taxon>Arthropoda</taxon>
        <taxon>Chelicerata</taxon>
        <taxon>Arachnida</taxon>
        <taxon>Acari</taxon>
        <taxon>Parasitiformes</taxon>
        <taxon>Ixodida</taxon>
        <taxon>Ixodoidea</taxon>
        <taxon>Ixodidae</taxon>
        <taxon>Hyalomminae</taxon>
        <taxon>Hyalomma</taxon>
    </lineage>
</organism>
<reference evidence="1" key="1">
    <citation type="submission" date="2020-05" db="EMBL/GenBank/DDBJ databases">
        <title>Large-scale comparative analyses of tick genomes elucidate their genetic diversity and vector capacities.</title>
        <authorList>
            <person name="Jia N."/>
            <person name="Wang J."/>
            <person name="Shi W."/>
            <person name="Du L."/>
            <person name="Sun Y."/>
            <person name="Zhan W."/>
            <person name="Jiang J."/>
            <person name="Wang Q."/>
            <person name="Zhang B."/>
            <person name="Ji P."/>
            <person name="Sakyi L.B."/>
            <person name="Cui X."/>
            <person name="Yuan T."/>
            <person name="Jiang B."/>
            <person name="Yang W."/>
            <person name="Lam T.T.-Y."/>
            <person name="Chang Q."/>
            <person name="Ding S."/>
            <person name="Wang X."/>
            <person name="Zhu J."/>
            <person name="Ruan X."/>
            <person name="Zhao L."/>
            <person name="Wei J."/>
            <person name="Que T."/>
            <person name="Du C."/>
            <person name="Cheng J."/>
            <person name="Dai P."/>
            <person name="Han X."/>
            <person name="Huang E."/>
            <person name="Gao Y."/>
            <person name="Liu J."/>
            <person name="Shao H."/>
            <person name="Ye R."/>
            <person name="Li L."/>
            <person name="Wei W."/>
            <person name="Wang X."/>
            <person name="Wang C."/>
            <person name="Yang T."/>
            <person name="Huo Q."/>
            <person name="Li W."/>
            <person name="Guo W."/>
            <person name="Chen H."/>
            <person name="Zhou L."/>
            <person name="Ni X."/>
            <person name="Tian J."/>
            <person name="Zhou Y."/>
            <person name="Sheng Y."/>
            <person name="Liu T."/>
            <person name="Pan Y."/>
            <person name="Xia L."/>
            <person name="Li J."/>
            <person name="Zhao F."/>
            <person name="Cao W."/>
        </authorList>
    </citation>
    <scope>NUCLEOTIDE SEQUENCE</scope>
    <source>
        <strain evidence="1">Hyas-2018</strain>
    </source>
</reference>
<comment type="caution">
    <text evidence="1">The sequence shown here is derived from an EMBL/GenBank/DDBJ whole genome shotgun (WGS) entry which is preliminary data.</text>
</comment>
<proteinExistence type="predicted"/>
<keyword evidence="2" id="KW-1185">Reference proteome</keyword>
<evidence type="ECO:0000313" key="2">
    <source>
        <dbReference type="Proteomes" id="UP000821845"/>
    </source>
</evidence>
<name>A0ACB7S3U3_HYAAI</name>
<protein>
    <submittedName>
        <fullName evidence="1">Uncharacterized protein</fullName>
    </submittedName>
</protein>
<evidence type="ECO:0000313" key="1">
    <source>
        <dbReference type="EMBL" id="KAH6929150.1"/>
    </source>
</evidence>
<accession>A0ACB7S3U3</accession>
<gene>
    <name evidence="1" type="ORF">HPB50_023949</name>
</gene>